<reference evidence="3" key="1">
    <citation type="submission" date="2020-08" db="EMBL/GenBank/DDBJ databases">
        <title>Genomic Encyclopedia of Type Strains, Phase IV (KMG-V): Genome sequencing to study the core and pangenomes of soil and plant-associated prokaryotes.</title>
        <authorList>
            <person name="Whitman W."/>
        </authorList>
    </citation>
    <scope>NUCLEOTIDE SEQUENCE [LARGE SCALE GENOMIC DNA]</scope>
    <source>
        <strain evidence="3">M8UP27</strain>
    </source>
</reference>
<dbReference type="NCBIfam" id="TIGR04514">
    <property type="entry name" value="GWxTD_dom"/>
    <property type="match status" value="1"/>
</dbReference>
<feature type="region of interest" description="Disordered" evidence="1">
    <location>
        <begin position="162"/>
        <end position="183"/>
    </location>
</feature>
<dbReference type="Pfam" id="PF20094">
    <property type="entry name" value="GWxTD_dom"/>
    <property type="match status" value="1"/>
</dbReference>
<feature type="region of interest" description="Disordered" evidence="1">
    <location>
        <begin position="28"/>
        <end position="63"/>
    </location>
</feature>
<organism evidence="3 4">
    <name type="scientific">Tunturiibacter empetritectus</name>
    <dbReference type="NCBI Taxonomy" id="3069691"/>
    <lineage>
        <taxon>Bacteria</taxon>
        <taxon>Pseudomonadati</taxon>
        <taxon>Acidobacteriota</taxon>
        <taxon>Terriglobia</taxon>
        <taxon>Terriglobales</taxon>
        <taxon>Acidobacteriaceae</taxon>
        <taxon>Tunturiibacter</taxon>
    </lineage>
</organism>
<evidence type="ECO:0000256" key="1">
    <source>
        <dbReference type="SAM" id="MobiDB-lite"/>
    </source>
</evidence>
<protein>
    <submittedName>
        <fullName evidence="3">GWxTD domain-containing protein</fullName>
    </submittedName>
</protein>
<dbReference type="AlphaFoldDB" id="A0A7W8MQ15"/>
<name>A0A7W8MQ15_9BACT</name>
<evidence type="ECO:0000313" key="3">
    <source>
        <dbReference type="EMBL" id="MBB5316063.1"/>
    </source>
</evidence>
<evidence type="ECO:0000259" key="2">
    <source>
        <dbReference type="Pfam" id="PF20094"/>
    </source>
</evidence>
<feature type="region of interest" description="Disordered" evidence="1">
    <location>
        <begin position="236"/>
        <end position="272"/>
    </location>
</feature>
<feature type="domain" description="GWxTD" evidence="2">
    <location>
        <begin position="82"/>
        <end position="167"/>
    </location>
</feature>
<dbReference type="Proteomes" id="UP000568106">
    <property type="component" value="Unassembled WGS sequence"/>
</dbReference>
<sequence length="579" mass="64810">MTTSRRLVSGTTLFLLILMGGRLLTAQEAPADSAQTDGVTRGPVTVEKPDPLKRPLSDKEKRDQQKALKAELKGVYKKWVDEDVRWIITDQELQAFKSLSNDEERDQFIENFWLRRNPNPDSPENEFREEHYARIAYANDHFAAGKPGWRTDRGHIYIAYGKPDSTDSHPSGGSYERPIEEGGGNTSTFPFEIWHYRYLEGIGDNIDIEFVDTCMCGDYHMTIDRSEKDALKHTPGAGQTLYEQSGQSKQADRFSGGGLEQLGAGPLSSQNQSKQFDRLDRFAKLMAPPEIKFKDLESFMTTSKILTGPPFLFDVRTDYVKVTNDTILVPVTLQIKNGDITFTNKDGVAMGTVNILGRVSNLNHKAIQTFEDTVSVQVPSELLARKRADQSVYWKSLPLRPGLYKIDIVIKDVNNPDHIGRWQRSLNVPAYDDDRLASSSLILASSMERVPSKDIGAGNFIIGDTHITPRVPTGIGVPVTFHRAQNLNFWMQVYNLGIDEKSKQNGATIEYQILDVATNKAILETQELTSKTNPNADQVTIEKSLPLASLQPGKYQVNIKVNDGITKQQIAESAPFIVD</sequence>
<feature type="compositionally biased region" description="Basic and acidic residues" evidence="1">
    <location>
        <begin position="47"/>
        <end position="63"/>
    </location>
</feature>
<gene>
    <name evidence="3" type="ORF">HDF09_000713</name>
</gene>
<accession>A0A7W8MQ15</accession>
<keyword evidence="4" id="KW-1185">Reference proteome</keyword>
<dbReference type="EMBL" id="JACHDY010000001">
    <property type="protein sequence ID" value="MBB5316063.1"/>
    <property type="molecule type" value="Genomic_DNA"/>
</dbReference>
<proteinExistence type="predicted"/>
<dbReference type="InterPro" id="IPR030959">
    <property type="entry name" value="GWxTD_dom"/>
</dbReference>
<comment type="caution">
    <text evidence="3">The sequence shown here is derived from an EMBL/GenBank/DDBJ whole genome shotgun (WGS) entry which is preliminary data.</text>
</comment>
<evidence type="ECO:0000313" key="4">
    <source>
        <dbReference type="Proteomes" id="UP000568106"/>
    </source>
</evidence>